<sequence>MAKFDYAREQTTALRLLDKFGSAGEIWRDVPGGGPVYDPGEPTVQKTPCTAAILAIELKDVDGTLVKSTDRTAYVAAKGLAIEPTTTDRLVFNGKSYTIVKVAPLQPTDTIVYHKLFVRA</sequence>
<comment type="caution">
    <text evidence="1">The sequence shown here is derived from an EMBL/GenBank/DDBJ whole genome shotgun (WGS) entry which is preliminary data.</text>
</comment>
<accession>A0A839U7G6</accession>
<organism evidence="1 2">
    <name type="scientific">Phyllobacterium trifolii</name>
    <dbReference type="NCBI Taxonomy" id="300193"/>
    <lineage>
        <taxon>Bacteria</taxon>
        <taxon>Pseudomonadati</taxon>
        <taxon>Pseudomonadota</taxon>
        <taxon>Alphaproteobacteria</taxon>
        <taxon>Hyphomicrobiales</taxon>
        <taxon>Phyllobacteriaceae</taxon>
        <taxon>Phyllobacterium</taxon>
    </lineage>
</organism>
<protein>
    <recommendedName>
        <fullName evidence="3">Head-tail adaptor protein</fullName>
    </recommendedName>
</protein>
<proteinExistence type="predicted"/>
<dbReference type="Proteomes" id="UP000554520">
    <property type="component" value="Unassembled WGS sequence"/>
</dbReference>
<dbReference type="AlphaFoldDB" id="A0A839U7G6"/>
<evidence type="ECO:0000313" key="2">
    <source>
        <dbReference type="Proteomes" id="UP000554520"/>
    </source>
</evidence>
<keyword evidence="2" id="KW-1185">Reference proteome</keyword>
<evidence type="ECO:0000313" key="1">
    <source>
        <dbReference type="EMBL" id="MBB3144932.1"/>
    </source>
</evidence>
<dbReference type="EMBL" id="JACHXN010000003">
    <property type="protein sequence ID" value="MBB3144932.1"/>
    <property type="molecule type" value="Genomic_DNA"/>
</dbReference>
<name>A0A839U7G6_9HYPH</name>
<gene>
    <name evidence="1" type="ORF">FHS21_001333</name>
</gene>
<evidence type="ECO:0008006" key="3">
    <source>
        <dbReference type="Google" id="ProtNLM"/>
    </source>
</evidence>
<reference evidence="1 2" key="1">
    <citation type="submission" date="2020-08" db="EMBL/GenBank/DDBJ databases">
        <title>Genomic Encyclopedia of Type Strains, Phase III (KMG-III): the genomes of soil and plant-associated and newly described type strains.</title>
        <authorList>
            <person name="Whitman W."/>
        </authorList>
    </citation>
    <scope>NUCLEOTIDE SEQUENCE [LARGE SCALE GENOMIC DNA]</scope>
    <source>
        <strain evidence="1 2">CECT 7015</strain>
    </source>
</reference>
<dbReference type="RefSeq" id="WP_183661347.1">
    <property type="nucleotide sequence ID" value="NZ_JACHXN010000003.1"/>
</dbReference>